<keyword evidence="13" id="KW-0411">Iron-sulfur</keyword>
<evidence type="ECO:0000313" key="17">
    <source>
        <dbReference type="EMBL" id="QJE97690.1"/>
    </source>
</evidence>
<gene>
    <name evidence="17" type="ORF">HHL09_18520</name>
</gene>
<dbReference type="EMBL" id="CP051774">
    <property type="protein sequence ID" value="QJE97690.1"/>
    <property type="molecule type" value="Genomic_DNA"/>
</dbReference>
<dbReference type="PROSITE" id="PS50109">
    <property type="entry name" value="HIS_KIN"/>
    <property type="match status" value="1"/>
</dbReference>
<keyword evidence="11" id="KW-0408">Iron</keyword>
<dbReference type="GO" id="GO:0005737">
    <property type="term" value="C:cytoplasm"/>
    <property type="evidence" value="ECO:0007669"/>
    <property type="project" value="UniProtKB-SubCell"/>
</dbReference>
<keyword evidence="8" id="KW-0808">Transferase</keyword>
<dbReference type="RefSeq" id="WP_169456116.1">
    <property type="nucleotide sequence ID" value="NZ_CP051774.1"/>
</dbReference>
<dbReference type="PANTHER" id="PTHR24421:SF62">
    <property type="entry name" value="SENSORY TRANSDUCTION HISTIDINE KINASE"/>
    <property type="match status" value="1"/>
</dbReference>
<evidence type="ECO:0000256" key="2">
    <source>
        <dbReference type="ARBA" id="ARBA00001966"/>
    </source>
</evidence>
<evidence type="ECO:0000256" key="6">
    <source>
        <dbReference type="ARBA" id="ARBA00022485"/>
    </source>
</evidence>
<evidence type="ECO:0000256" key="9">
    <source>
        <dbReference type="ARBA" id="ARBA00022723"/>
    </source>
</evidence>
<protein>
    <recommendedName>
        <fullName evidence="5">Oxygen sensor histidine kinase NreB</fullName>
        <ecNumber evidence="4">2.7.13.3</ecNumber>
    </recommendedName>
    <alternativeName>
        <fullName evidence="15">Nitrogen regulation protein B</fullName>
    </alternativeName>
</protein>
<keyword evidence="10 17" id="KW-0418">Kinase</keyword>
<keyword evidence="18" id="KW-1185">Reference proteome</keyword>
<dbReference type="PANTHER" id="PTHR24421">
    <property type="entry name" value="NITRATE/NITRITE SENSOR PROTEIN NARX-RELATED"/>
    <property type="match status" value="1"/>
</dbReference>
<dbReference type="Gene3D" id="3.30.565.10">
    <property type="entry name" value="Histidine kinase-like ATPase, C-terminal domain"/>
    <property type="match status" value="1"/>
</dbReference>
<dbReference type="SMART" id="SM00387">
    <property type="entry name" value="HATPase_c"/>
    <property type="match status" value="1"/>
</dbReference>
<dbReference type="GO" id="GO:0016020">
    <property type="term" value="C:membrane"/>
    <property type="evidence" value="ECO:0007669"/>
    <property type="project" value="InterPro"/>
</dbReference>
<dbReference type="GO" id="GO:0046983">
    <property type="term" value="F:protein dimerization activity"/>
    <property type="evidence" value="ECO:0007669"/>
    <property type="project" value="InterPro"/>
</dbReference>
<evidence type="ECO:0000256" key="4">
    <source>
        <dbReference type="ARBA" id="ARBA00012438"/>
    </source>
</evidence>
<evidence type="ECO:0000256" key="5">
    <source>
        <dbReference type="ARBA" id="ARBA00017322"/>
    </source>
</evidence>
<name>A0A858RNF7_9BACT</name>
<dbReference type="InterPro" id="IPR036890">
    <property type="entry name" value="HATPase_C_sf"/>
</dbReference>
<evidence type="ECO:0000256" key="3">
    <source>
        <dbReference type="ARBA" id="ARBA00004496"/>
    </source>
</evidence>
<dbReference type="Pfam" id="PF07730">
    <property type="entry name" value="HisKA_3"/>
    <property type="match status" value="1"/>
</dbReference>
<sequence length="679" mass="72851">MLLHPATASGVCASMQFSPPVLALLVALIPFVSGAAPLTTAKEIRALSPDKAAQGLPVELSGVITFANEPAITLFVHDGDSGIFIEQPVQGAATWPRTGDRVSVKGVTGKGLFVPVIAAPQIAVQGNQPLPGARSITGEDLGQPDLDCDWVSIEAQVKEVLMNDGDVVFECQAGPCEFHALIEGPLPPESVPWGLAESRVRIRGVVATIFNASRQMTRRFMRVNALDDVKPLDRGTAEAEPRLIGADELFRFHGAGPEDLVRLRGTTMLALPGRGLFLRTDAGGIWVQTAQPVDAKPGTLVEVEGWPRVGAMKPIIRARGAKVIGEGEIPPPLHLRAREVLHAKHESELVSLDAELLDVFRGEDGTTLELRDSGVVFRGLLAETDGALPDFIAGSTLRVAGIAQITSAGAFAPLQEEDKLLVRLRSPGDIRVVALPSWWTTRRVVVAAGSIIAGMLGIYAVARARRRGEQETQRREFEAVLAERGRFAREIHDSLAQGLTSISLQLECVRDEISADPGRAKGHLETARGLVRDSLREARRTVWNLRPLALGEADLATALQRFAEDLTRSGGTTCSQQIEGSPRPLPAEHEAALLRIGQESLTNAVRHSAAEKIVLRLRYGDDWVTLSVRDDGKGFDVAERVGKGFGLAGMHERVEALRGSLSIDSKPGEGTEVSATLPT</sequence>
<dbReference type="EC" id="2.7.13.3" evidence="4"/>
<dbReference type="GO" id="GO:0000155">
    <property type="term" value="F:phosphorelay sensor kinase activity"/>
    <property type="evidence" value="ECO:0007669"/>
    <property type="project" value="InterPro"/>
</dbReference>
<dbReference type="InterPro" id="IPR011712">
    <property type="entry name" value="Sig_transdc_His_kin_sub3_dim/P"/>
</dbReference>
<comment type="catalytic activity">
    <reaction evidence="1">
        <text>ATP + protein L-histidine = ADP + protein N-phospho-L-histidine.</text>
        <dbReference type="EC" id="2.7.13.3"/>
    </reaction>
</comment>
<evidence type="ECO:0000313" key="18">
    <source>
        <dbReference type="Proteomes" id="UP000501812"/>
    </source>
</evidence>
<keyword evidence="9" id="KW-0479">Metal-binding</keyword>
<proteinExistence type="predicted"/>
<comment type="subcellular location">
    <subcellularLocation>
        <location evidence="3">Cytoplasm</location>
    </subcellularLocation>
</comment>
<evidence type="ECO:0000256" key="12">
    <source>
        <dbReference type="ARBA" id="ARBA00023012"/>
    </source>
</evidence>
<evidence type="ECO:0000256" key="7">
    <source>
        <dbReference type="ARBA" id="ARBA00022490"/>
    </source>
</evidence>
<comment type="function">
    <text evidence="14">Member of the two-component regulatory system NreB/NreC involved in the control of dissimilatory nitrate/nitrite reduction in response to oxygen. NreB functions as a direct oxygen sensor histidine kinase which is autophosphorylated, in the absence of oxygen, probably at the conserved histidine residue, and transfers its phosphate group probably to a conserved aspartate residue of NreC. NreB/NreC activates the expression of the nitrate (narGHJI) and nitrite (nir) reductase operons, as well as the putative nitrate transporter gene narT.</text>
</comment>
<keyword evidence="6" id="KW-0004">4Fe-4S</keyword>
<dbReference type="SUPFAM" id="SSF55874">
    <property type="entry name" value="ATPase domain of HSP90 chaperone/DNA topoisomerase II/histidine kinase"/>
    <property type="match status" value="1"/>
</dbReference>
<dbReference type="CDD" id="cd16917">
    <property type="entry name" value="HATPase_UhpB-NarQ-NarX-like"/>
    <property type="match status" value="1"/>
</dbReference>
<evidence type="ECO:0000256" key="14">
    <source>
        <dbReference type="ARBA" id="ARBA00024827"/>
    </source>
</evidence>
<evidence type="ECO:0000259" key="16">
    <source>
        <dbReference type="PROSITE" id="PS50109"/>
    </source>
</evidence>
<dbReference type="GO" id="GO:0051539">
    <property type="term" value="F:4 iron, 4 sulfur cluster binding"/>
    <property type="evidence" value="ECO:0007669"/>
    <property type="project" value="UniProtKB-KW"/>
</dbReference>
<accession>A0A858RNF7</accession>
<dbReference type="InterPro" id="IPR050482">
    <property type="entry name" value="Sensor_HK_TwoCompSys"/>
</dbReference>
<dbReference type="Gene3D" id="1.20.5.1930">
    <property type="match status" value="1"/>
</dbReference>
<dbReference type="KEGG" id="luo:HHL09_18520"/>
<evidence type="ECO:0000256" key="13">
    <source>
        <dbReference type="ARBA" id="ARBA00023014"/>
    </source>
</evidence>
<dbReference type="Pfam" id="PF02518">
    <property type="entry name" value="HATPase_c"/>
    <property type="match status" value="1"/>
</dbReference>
<keyword evidence="7" id="KW-0963">Cytoplasm</keyword>
<dbReference type="InterPro" id="IPR004358">
    <property type="entry name" value="Sig_transdc_His_kin-like_C"/>
</dbReference>
<evidence type="ECO:0000256" key="11">
    <source>
        <dbReference type="ARBA" id="ARBA00023004"/>
    </source>
</evidence>
<dbReference type="InterPro" id="IPR005467">
    <property type="entry name" value="His_kinase_dom"/>
</dbReference>
<evidence type="ECO:0000256" key="8">
    <source>
        <dbReference type="ARBA" id="ARBA00022679"/>
    </source>
</evidence>
<dbReference type="InterPro" id="IPR003594">
    <property type="entry name" value="HATPase_dom"/>
</dbReference>
<reference evidence="17 18" key="1">
    <citation type="submission" date="2020-04" db="EMBL/GenBank/DDBJ databases">
        <title>Luteolibacter sp. G-1-1-1 isolated from soil.</title>
        <authorList>
            <person name="Dahal R.H."/>
        </authorList>
    </citation>
    <scope>NUCLEOTIDE SEQUENCE [LARGE SCALE GENOMIC DNA]</scope>
    <source>
        <strain evidence="17 18">G-1-1-1</strain>
    </source>
</reference>
<organism evidence="17 18">
    <name type="scientific">Luteolibacter luteus</name>
    <dbReference type="NCBI Taxonomy" id="2728835"/>
    <lineage>
        <taxon>Bacteria</taxon>
        <taxon>Pseudomonadati</taxon>
        <taxon>Verrucomicrobiota</taxon>
        <taxon>Verrucomicrobiia</taxon>
        <taxon>Verrucomicrobiales</taxon>
        <taxon>Verrucomicrobiaceae</taxon>
        <taxon>Luteolibacter</taxon>
    </lineage>
</organism>
<evidence type="ECO:0000256" key="15">
    <source>
        <dbReference type="ARBA" id="ARBA00030800"/>
    </source>
</evidence>
<feature type="domain" description="Histidine kinase" evidence="16">
    <location>
        <begin position="593"/>
        <end position="679"/>
    </location>
</feature>
<dbReference type="GO" id="GO:0046872">
    <property type="term" value="F:metal ion binding"/>
    <property type="evidence" value="ECO:0007669"/>
    <property type="project" value="UniProtKB-KW"/>
</dbReference>
<dbReference type="AlphaFoldDB" id="A0A858RNF7"/>
<dbReference type="Proteomes" id="UP000501812">
    <property type="component" value="Chromosome"/>
</dbReference>
<dbReference type="PRINTS" id="PR00344">
    <property type="entry name" value="BCTRLSENSOR"/>
</dbReference>
<evidence type="ECO:0000256" key="10">
    <source>
        <dbReference type="ARBA" id="ARBA00022777"/>
    </source>
</evidence>
<keyword evidence="12" id="KW-0902">Two-component regulatory system</keyword>
<evidence type="ECO:0000256" key="1">
    <source>
        <dbReference type="ARBA" id="ARBA00000085"/>
    </source>
</evidence>
<comment type="cofactor">
    <cofactor evidence="2">
        <name>[4Fe-4S] cluster</name>
        <dbReference type="ChEBI" id="CHEBI:49883"/>
    </cofactor>
</comment>